<evidence type="ECO:0000313" key="2">
    <source>
        <dbReference type="EMBL" id="BDT63090.1"/>
    </source>
</evidence>
<protein>
    <submittedName>
        <fullName evidence="2">Wsv414-like protein</fullName>
    </submittedName>
</protein>
<proteinExistence type="predicted"/>
<accession>A0A9C7BNN6</accession>
<feature type="transmembrane region" description="Helical" evidence="1">
    <location>
        <begin position="157"/>
        <end position="176"/>
    </location>
</feature>
<evidence type="ECO:0000256" key="1">
    <source>
        <dbReference type="SAM" id="Phobius"/>
    </source>
</evidence>
<sequence>MAPLEGVKGVKQTMHLGSWYLPMPVSLKRLLGNAAGALTPLSESSTRSRSRSLTAGYLSKKREMTTALPFNRPSAQVNLAGPALEDVSGSLTTARIGISLLMVLSFAIIVVAIVNIRKGTGMMEKYAISDSGTPSNLSDDVVDVKHLMAYPNKMRDYIILTASLLAGVTAVASLCLSKKAAA</sequence>
<dbReference type="EMBL" id="LC738881">
    <property type="protein sequence ID" value="BDT63090.1"/>
    <property type="molecule type" value="Genomic_DNA"/>
</dbReference>
<organism evidence="2">
    <name type="scientific">Sicyonia whispovirus</name>
    <dbReference type="NCBI Taxonomy" id="2984283"/>
    <lineage>
        <taxon>Viruses</taxon>
        <taxon>Viruses incertae sedis</taxon>
        <taxon>Naldaviricetes</taxon>
        <taxon>Nimaviridae</taxon>
        <taxon>Whispovirus</taxon>
    </lineage>
</organism>
<reference evidence="2" key="1">
    <citation type="submission" date="2022-10" db="EMBL/GenBank/DDBJ databases">
        <title>Genome sequences of endogenous nimaviruses in decapod crustaceans.</title>
        <authorList>
            <person name="Kawato S."/>
            <person name="Nozaki R."/>
            <person name="Kondo H."/>
            <person name="Hirono I."/>
        </authorList>
    </citation>
    <scope>NUCLEOTIDE SEQUENCE</scope>
    <source>
        <strain evidence="2">Fukuoka2019</strain>
    </source>
</reference>
<name>A0A9C7BNN6_9VIRU</name>
<keyword evidence="1" id="KW-0812">Transmembrane</keyword>
<feature type="transmembrane region" description="Helical" evidence="1">
    <location>
        <begin position="96"/>
        <end position="116"/>
    </location>
</feature>
<keyword evidence="1" id="KW-0472">Membrane</keyword>
<keyword evidence="1" id="KW-1133">Transmembrane helix</keyword>